<dbReference type="VEuPathDB" id="FungiDB:H310_02960"/>
<dbReference type="STRING" id="157072.A0A024UK42"/>
<dbReference type="GO" id="GO:0005737">
    <property type="term" value="C:cytoplasm"/>
    <property type="evidence" value="ECO:0007669"/>
    <property type="project" value="TreeGrafter"/>
</dbReference>
<gene>
    <name evidence="3" type="ORF">H310_02960</name>
</gene>
<dbReference type="Pfam" id="PF00339">
    <property type="entry name" value="Arrestin_N"/>
    <property type="match status" value="1"/>
</dbReference>
<feature type="compositionally biased region" description="Pro residues" evidence="1">
    <location>
        <begin position="313"/>
        <end position="330"/>
    </location>
</feature>
<dbReference type="RefSeq" id="XP_008864886.1">
    <property type="nucleotide sequence ID" value="XM_008866664.1"/>
</dbReference>
<dbReference type="Gene3D" id="2.60.40.640">
    <property type="match status" value="2"/>
</dbReference>
<dbReference type="SMART" id="SM01017">
    <property type="entry name" value="Arrestin_C"/>
    <property type="match status" value="1"/>
</dbReference>
<evidence type="ECO:0000259" key="2">
    <source>
        <dbReference type="SMART" id="SM01017"/>
    </source>
</evidence>
<dbReference type="PANTHER" id="PTHR11188">
    <property type="entry name" value="ARRESTIN DOMAIN CONTAINING PROTEIN"/>
    <property type="match status" value="1"/>
</dbReference>
<evidence type="ECO:0000256" key="1">
    <source>
        <dbReference type="SAM" id="MobiDB-lite"/>
    </source>
</evidence>
<dbReference type="PANTHER" id="PTHR11188:SF17">
    <property type="entry name" value="FI21816P1"/>
    <property type="match status" value="1"/>
</dbReference>
<dbReference type="InterPro" id="IPR014752">
    <property type="entry name" value="Arrestin-like_C"/>
</dbReference>
<dbReference type="AlphaFoldDB" id="A0A024UK42"/>
<dbReference type="EMBL" id="KI913955">
    <property type="protein sequence ID" value="ETW06811.1"/>
    <property type="molecule type" value="Genomic_DNA"/>
</dbReference>
<dbReference type="InterPro" id="IPR014756">
    <property type="entry name" value="Ig_E-set"/>
</dbReference>
<organism evidence="3">
    <name type="scientific">Aphanomyces invadans</name>
    <dbReference type="NCBI Taxonomy" id="157072"/>
    <lineage>
        <taxon>Eukaryota</taxon>
        <taxon>Sar</taxon>
        <taxon>Stramenopiles</taxon>
        <taxon>Oomycota</taxon>
        <taxon>Saprolegniomycetes</taxon>
        <taxon>Saprolegniales</taxon>
        <taxon>Verrucalvaceae</taxon>
        <taxon>Aphanomyces</taxon>
    </lineage>
</organism>
<proteinExistence type="predicted"/>
<dbReference type="InterPro" id="IPR011021">
    <property type="entry name" value="Arrestin-like_N"/>
</dbReference>
<dbReference type="OrthoDB" id="7785529at2759"/>
<dbReference type="Pfam" id="PF02752">
    <property type="entry name" value="Arrestin_C"/>
    <property type="match status" value="1"/>
</dbReference>
<feature type="domain" description="Arrestin C-terminal-like" evidence="2">
    <location>
        <begin position="178"/>
        <end position="306"/>
    </location>
</feature>
<reference evidence="3" key="1">
    <citation type="submission" date="2013-12" db="EMBL/GenBank/DDBJ databases">
        <title>The Genome Sequence of Aphanomyces invadans NJM9701.</title>
        <authorList>
            <consortium name="The Broad Institute Genomics Platform"/>
            <person name="Russ C."/>
            <person name="Tyler B."/>
            <person name="van West P."/>
            <person name="Dieguez-Uribeondo J."/>
            <person name="Young S.K."/>
            <person name="Zeng Q."/>
            <person name="Gargeya S."/>
            <person name="Fitzgerald M."/>
            <person name="Abouelleil A."/>
            <person name="Alvarado L."/>
            <person name="Chapman S.B."/>
            <person name="Gainer-Dewar J."/>
            <person name="Goldberg J."/>
            <person name="Griggs A."/>
            <person name="Gujja S."/>
            <person name="Hansen M."/>
            <person name="Howarth C."/>
            <person name="Imamovic A."/>
            <person name="Ireland A."/>
            <person name="Larimer J."/>
            <person name="McCowan C."/>
            <person name="Murphy C."/>
            <person name="Pearson M."/>
            <person name="Poon T.W."/>
            <person name="Priest M."/>
            <person name="Roberts A."/>
            <person name="Saif S."/>
            <person name="Shea T."/>
            <person name="Sykes S."/>
            <person name="Wortman J."/>
            <person name="Nusbaum C."/>
            <person name="Birren B."/>
        </authorList>
    </citation>
    <scope>NUCLEOTIDE SEQUENCE [LARGE SCALE GENOMIC DNA]</scope>
    <source>
        <strain evidence="3">NJM9701</strain>
    </source>
</reference>
<dbReference type="InterPro" id="IPR011022">
    <property type="entry name" value="Arrestin_C-like"/>
</dbReference>
<sequence>MGFLGTKGKIRVNVDKPYYISGDVIMGNLSVEVHEPIECNSVVLVVCGKEKVHWTESHTESSNGESRTVTRTYADRREFFKQSMVLFNVQHMLAPGSYIYPFQYQLPPGLPGCFDNQGGSGVKAKIEYSIKGSVDVAGIFSRDLKSRQKLTVYAQLAGVVAPSSDRKVQTVRLFCCVAQGQCSMRAVMDKNMYGPGEVPQIHVDVQNQSSRDVRVMRCELRRHVVAHASGSTRRMTTTICHADFPGVPAGQSVSQPQSFQLVGTAMYPSTRSALVSCNYTIDIVCDIALCPDVELHLPIALGAPTLVPVVAAPPPGAYQLPPPGATPQQPPSGAYMSPQPTQAPFDPSKSDV</sequence>
<dbReference type="InterPro" id="IPR050357">
    <property type="entry name" value="Arrestin_domain-protein"/>
</dbReference>
<name>A0A024UK42_9STRA</name>
<dbReference type="SUPFAM" id="SSF81296">
    <property type="entry name" value="E set domains"/>
    <property type="match status" value="2"/>
</dbReference>
<feature type="region of interest" description="Disordered" evidence="1">
    <location>
        <begin position="313"/>
        <end position="352"/>
    </location>
</feature>
<dbReference type="eggNOG" id="KOG3780">
    <property type="taxonomic scope" value="Eukaryota"/>
</dbReference>
<protein>
    <recommendedName>
        <fullName evidence="2">Arrestin C-terminal-like domain-containing protein</fullName>
    </recommendedName>
</protein>
<dbReference type="GO" id="GO:0015031">
    <property type="term" value="P:protein transport"/>
    <property type="evidence" value="ECO:0007669"/>
    <property type="project" value="TreeGrafter"/>
</dbReference>
<evidence type="ECO:0000313" key="3">
    <source>
        <dbReference type="EMBL" id="ETW06811.1"/>
    </source>
</evidence>
<dbReference type="GeneID" id="20080010"/>
<accession>A0A024UK42</accession>